<dbReference type="KEGG" id="tes:BW730_12630"/>
<dbReference type="Pfam" id="PF00005">
    <property type="entry name" value="ABC_tran"/>
    <property type="match status" value="1"/>
</dbReference>
<organism evidence="11 12">
    <name type="scientific">Tessaracoccus aquimaris</name>
    <dbReference type="NCBI Taxonomy" id="1332264"/>
    <lineage>
        <taxon>Bacteria</taxon>
        <taxon>Bacillati</taxon>
        <taxon>Actinomycetota</taxon>
        <taxon>Actinomycetes</taxon>
        <taxon>Propionibacteriales</taxon>
        <taxon>Propionibacteriaceae</taxon>
        <taxon>Tessaracoccus</taxon>
    </lineage>
</organism>
<evidence type="ECO:0000256" key="8">
    <source>
        <dbReference type="ARBA" id="ARBA00023065"/>
    </source>
</evidence>
<name>A0A1Q2CQ49_9ACTN</name>
<dbReference type="InterPro" id="IPR051535">
    <property type="entry name" value="Siderophore_ABC-ATPase"/>
</dbReference>
<proteinExistence type="predicted"/>
<dbReference type="InterPro" id="IPR003439">
    <property type="entry name" value="ABC_transporter-like_ATP-bd"/>
</dbReference>
<accession>A0A1Q2CQ49</accession>
<keyword evidence="3" id="KW-1003">Cell membrane</keyword>
<dbReference type="STRING" id="1332264.BW730_12630"/>
<gene>
    <name evidence="11" type="ORF">BW730_12630</name>
</gene>
<keyword evidence="6 11" id="KW-0067">ATP-binding</keyword>
<keyword evidence="7" id="KW-0408">Iron</keyword>
<dbReference type="GO" id="GO:0006826">
    <property type="term" value="P:iron ion transport"/>
    <property type="evidence" value="ECO:0007669"/>
    <property type="project" value="UniProtKB-KW"/>
</dbReference>
<dbReference type="GO" id="GO:0005886">
    <property type="term" value="C:plasma membrane"/>
    <property type="evidence" value="ECO:0007669"/>
    <property type="project" value="UniProtKB-SubCell"/>
</dbReference>
<dbReference type="RefSeq" id="WP_077686550.1">
    <property type="nucleotide sequence ID" value="NZ_CP019606.1"/>
</dbReference>
<dbReference type="GO" id="GO:0005524">
    <property type="term" value="F:ATP binding"/>
    <property type="evidence" value="ECO:0007669"/>
    <property type="project" value="UniProtKB-KW"/>
</dbReference>
<dbReference type="SUPFAM" id="SSF52540">
    <property type="entry name" value="P-loop containing nucleoside triphosphate hydrolases"/>
    <property type="match status" value="1"/>
</dbReference>
<evidence type="ECO:0000256" key="7">
    <source>
        <dbReference type="ARBA" id="ARBA00023004"/>
    </source>
</evidence>
<evidence type="ECO:0000313" key="12">
    <source>
        <dbReference type="Proteomes" id="UP000188145"/>
    </source>
</evidence>
<dbReference type="AlphaFoldDB" id="A0A1Q2CQ49"/>
<dbReference type="SMART" id="SM00382">
    <property type="entry name" value="AAA"/>
    <property type="match status" value="1"/>
</dbReference>
<evidence type="ECO:0000256" key="6">
    <source>
        <dbReference type="ARBA" id="ARBA00022840"/>
    </source>
</evidence>
<keyword evidence="4" id="KW-0410">Iron transport</keyword>
<evidence type="ECO:0000256" key="9">
    <source>
        <dbReference type="ARBA" id="ARBA00023136"/>
    </source>
</evidence>
<keyword evidence="9" id="KW-0472">Membrane</keyword>
<feature type="domain" description="ABC transporter" evidence="10">
    <location>
        <begin position="6"/>
        <end position="242"/>
    </location>
</feature>
<evidence type="ECO:0000256" key="1">
    <source>
        <dbReference type="ARBA" id="ARBA00004202"/>
    </source>
</evidence>
<comment type="subcellular location">
    <subcellularLocation>
        <location evidence="1">Cell membrane</location>
        <topology evidence="1">Peripheral membrane protein</topology>
    </subcellularLocation>
</comment>
<dbReference type="CDD" id="cd03214">
    <property type="entry name" value="ABC_Iron-Siderophores_B12_Hemin"/>
    <property type="match status" value="1"/>
</dbReference>
<evidence type="ECO:0000256" key="4">
    <source>
        <dbReference type="ARBA" id="ARBA00022496"/>
    </source>
</evidence>
<dbReference type="EMBL" id="CP019606">
    <property type="protein sequence ID" value="AQP48224.1"/>
    <property type="molecule type" value="Genomic_DNA"/>
</dbReference>
<evidence type="ECO:0000259" key="10">
    <source>
        <dbReference type="PROSITE" id="PS50893"/>
    </source>
</evidence>
<evidence type="ECO:0000256" key="2">
    <source>
        <dbReference type="ARBA" id="ARBA00022448"/>
    </source>
</evidence>
<protein>
    <submittedName>
        <fullName evidence="11">Iron dicitrate ABC transporter ATP-binding protein</fullName>
    </submittedName>
</protein>
<keyword evidence="12" id="KW-1185">Reference proteome</keyword>
<dbReference type="PANTHER" id="PTHR42771:SF2">
    <property type="entry name" value="IRON(3+)-HYDROXAMATE IMPORT ATP-BINDING PROTEIN FHUC"/>
    <property type="match status" value="1"/>
</dbReference>
<keyword evidence="8" id="KW-0406">Ion transport</keyword>
<dbReference type="InterPro" id="IPR003593">
    <property type="entry name" value="AAA+_ATPase"/>
</dbReference>
<keyword evidence="5" id="KW-0547">Nucleotide-binding</keyword>
<sequence length="265" mass="28309">MNDHAFEALGITVAYDSRVVISGLDFAVPSGAVTVIVGPNACGKSTLLRSMAGLHRVAAGEVRLDGESIERLGRRTVARTVAVLPQSSTAPDGVRVGELVARGRYPHQGWFGFARSDDDQIVAKALSDTGIADLADRRVEELSGGQRQRVWIAMVLAQDSDIVLLDEPTTYLDVTHQLDLLDLLADLNRERGTTVVMVLHELNLAARYADHLVMMRDGAIVAQGPPAEVVTADAIRDVFGLDSHVIPDPVSGTPLVVPVGRSHAA</sequence>
<dbReference type="Proteomes" id="UP000188145">
    <property type="component" value="Chromosome"/>
</dbReference>
<evidence type="ECO:0000313" key="11">
    <source>
        <dbReference type="EMBL" id="AQP48224.1"/>
    </source>
</evidence>
<dbReference type="InterPro" id="IPR017871">
    <property type="entry name" value="ABC_transporter-like_CS"/>
</dbReference>
<dbReference type="PROSITE" id="PS00211">
    <property type="entry name" value="ABC_TRANSPORTER_1"/>
    <property type="match status" value="1"/>
</dbReference>
<dbReference type="InterPro" id="IPR027417">
    <property type="entry name" value="P-loop_NTPase"/>
</dbReference>
<dbReference type="PANTHER" id="PTHR42771">
    <property type="entry name" value="IRON(3+)-HYDROXAMATE IMPORT ATP-BINDING PROTEIN FHUC"/>
    <property type="match status" value="1"/>
</dbReference>
<dbReference type="GO" id="GO:0016887">
    <property type="term" value="F:ATP hydrolysis activity"/>
    <property type="evidence" value="ECO:0007669"/>
    <property type="project" value="InterPro"/>
</dbReference>
<dbReference type="Gene3D" id="3.40.50.300">
    <property type="entry name" value="P-loop containing nucleotide triphosphate hydrolases"/>
    <property type="match status" value="1"/>
</dbReference>
<reference evidence="12" key="1">
    <citation type="submission" date="2017-02" db="EMBL/GenBank/DDBJ databases">
        <title>Tessaracoccus aquaemaris sp. nov., isolated from the intestine of a Korean rockfish, Sebastes schlegelii, in a marine aquaculture pond.</title>
        <authorList>
            <person name="Tak E.J."/>
            <person name="Bae J.-W."/>
        </authorList>
    </citation>
    <scope>NUCLEOTIDE SEQUENCE [LARGE SCALE GENOMIC DNA]</scope>
    <source>
        <strain evidence="12">NSG39</strain>
    </source>
</reference>
<dbReference type="PROSITE" id="PS50893">
    <property type="entry name" value="ABC_TRANSPORTER_2"/>
    <property type="match status" value="1"/>
</dbReference>
<dbReference type="FunFam" id="3.40.50.300:FF:000134">
    <property type="entry name" value="Iron-enterobactin ABC transporter ATP-binding protein"/>
    <property type="match status" value="1"/>
</dbReference>
<dbReference type="OrthoDB" id="5296765at2"/>
<evidence type="ECO:0000256" key="5">
    <source>
        <dbReference type="ARBA" id="ARBA00022741"/>
    </source>
</evidence>
<keyword evidence="2" id="KW-0813">Transport</keyword>
<evidence type="ECO:0000256" key="3">
    <source>
        <dbReference type="ARBA" id="ARBA00022475"/>
    </source>
</evidence>